<dbReference type="OrthoDB" id="424753at2"/>
<accession>A0A317CM14</accession>
<keyword evidence="1" id="KW-0472">Membrane</keyword>
<evidence type="ECO:0000256" key="1">
    <source>
        <dbReference type="SAM" id="Phobius"/>
    </source>
</evidence>
<protein>
    <submittedName>
        <fullName evidence="2">Uncharacterized protein</fullName>
    </submittedName>
</protein>
<keyword evidence="3" id="KW-1185">Reference proteome</keyword>
<keyword evidence="1" id="KW-0812">Transmembrane</keyword>
<proteinExistence type="predicted"/>
<sequence>MASRASRYARYLPQEKLEISLFPFLSIFLCVMGVLSFINILSSVSTPQKVQLTMDLEQGYKVAFQIFTLPEGIIVAPSIKRLTDLQGVVDDDSKAILAMIILRRKMMIEQLALGQTEANFGATSPDSEDIRLWMYEIRQINEMALRANFLYEEFVLFGVYPNGGQAYQKVRDVMNSSGDAQSISVGLEPLDSNWSLSLHNQEEP</sequence>
<gene>
    <name evidence="2" type="ORF">DKT75_07380</name>
</gene>
<dbReference type="Proteomes" id="UP000245506">
    <property type="component" value="Unassembled WGS sequence"/>
</dbReference>
<feature type="transmembrane region" description="Helical" evidence="1">
    <location>
        <begin position="21"/>
        <end position="41"/>
    </location>
</feature>
<organism evidence="2 3">
    <name type="scientific">Leucothrix arctica</name>
    <dbReference type="NCBI Taxonomy" id="1481894"/>
    <lineage>
        <taxon>Bacteria</taxon>
        <taxon>Pseudomonadati</taxon>
        <taxon>Pseudomonadota</taxon>
        <taxon>Gammaproteobacteria</taxon>
        <taxon>Thiotrichales</taxon>
        <taxon>Thiotrichaceae</taxon>
        <taxon>Leucothrix</taxon>
    </lineage>
</organism>
<keyword evidence="1" id="KW-1133">Transmembrane helix</keyword>
<evidence type="ECO:0000313" key="3">
    <source>
        <dbReference type="Proteomes" id="UP000245506"/>
    </source>
</evidence>
<dbReference type="AlphaFoldDB" id="A0A317CM14"/>
<evidence type="ECO:0000313" key="2">
    <source>
        <dbReference type="EMBL" id="PWQ97352.1"/>
    </source>
</evidence>
<comment type="caution">
    <text evidence="2">The sequence shown here is derived from an EMBL/GenBank/DDBJ whole genome shotgun (WGS) entry which is preliminary data.</text>
</comment>
<name>A0A317CM14_9GAMM</name>
<dbReference type="EMBL" id="QGKL01000021">
    <property type="protein sequence ID" value="PWQ97352.1"/>
    <property type="molecule type" value="Genomic_DNA"/>
</dbReference>
<dbReference type="RefSeq" id="WP_109822780.1">
    <property type="nucleotide sequence ID" value="NZ_QGKL01000021.1"/>
</dbReference>
<reference evidence="2 3" key="1">
    <citation type="submission" date="2018-05" db="EMBL/GenBank/DDBJ databases">
        <title>Leucothrix arctica sp. nov., isolated from Arctic seawater.</title>
        <authorList>
            <person name="Choi A."/>
            <person name="Baek K."/>
        </authorList>
    </citation>
    <scope>NUCLEOTIDE SEQUENCE [LARGE SCALE GENOMIC DNA]</scope>
    <source>
        <strain evidence="2 3">IMCC9719</strain>
    </source>
</reference>